<comment type="caution">
    <text evidence="1">The sequence shown here is derived from an EMBL/GenBank/DDBJ whole genome shotgun (WGS) entry which is preliminary data.</text>
</comment>
<accession>A0A821CZX9</accession>
<organism evidence="1 2">
    <name type="scientific">Rotaria socialis</name>
    <dbReference type="NCBI Taxonomy" id="392032"/>
    <lineage>
        <taxon>Eukaryota</taxon>
        <taxon>Metazoa</taxon>
        <taxon>Spiralia</taxon>
        <taxon>Gnathifera</taxon>
        <taxon>Rotifera</taxon>
        <taxon>Eurotatoria</taxon>
        <taxon>Bdelloidea</taxon>
        <taxon>Philodinida</taxon>
        <taxon>Philodinidae</taxon>
        <taxon>Rotaria</taxon>
    </lineage>
</organism>
<gene>
    <name evidence="1" type="ORF">HFQ381_LOCUS34093</name>
</gene>
<reference evidence="1" key="1">
    <citation type="submission" date="2021-02" db="EMBL/GenBank/DDBJ databases">
        <authorList>
            <person name="Nowell W R."/>
        </authorList>
    </citation>
    <scope>NUCLEOTIDE SEQUENCE</scope>
</reference>
<feature type="non-terminal residue" evidence="1">
    <location>
        <position position="1"/>
    </location>
</feature>
<dbReference type="Proteomes" id="UP000663851">
    <property type="component" value="Unassembled WGS sequence"/>
</dbReference>
<dbReference type="EMBL" id="CAJOBO010013172">
    <property type="protein sequence ID" value="CAF4613595.1"/>
    <property type="molecule type" value="Genomic_DNA"/>
</dbReference>
<name>A0A821CZX9_9BILA</name>
<protein>
    <submittedName>
        <fullName evidence="1">Uncharacterized protein</fullName>
    </submittedName>
</protein>
<proteinExistence type="predicted"/>
<sequence>NSEELEFDSSPIIIHTTAHHLSNRLSTNADQSYIKGNRLQYFFASLSDSIIFDDDNIQMKRNFNKLNLMLYYRLYHRIGILI</sequence>
<evidence type="ECO:0000313" key="1">
    <source>
        <dbReference type="EMBL" id="CAF4613595.1"/>
    </source>
</evidence>
<dbReference type="AlphaFoldDB" id="A0A821CZX9"/>
<evidence type="ECO:0000313" key="2">
    <source>
        <dbReference type="Proteomes" id="UP000663851"/>
    </source>
</evidence>